<dbReference type="Pfam" id="PF00743">
    <property type="entry name" value="FMO-like"/>
    <property type="match status" value="1"/>
</dbReference>
<comment type="similarity">
    <text evidence="2">Belongs to the FAD-binding monooxygenase family.</text>
</comment>
<dbReference type="Gene3D" id="3.50.50.60">
    <property type="entry name" value="FAD/NAD(P)-binding domain"/>
    <property type="match status" value="2"/>
</dbReference>
<organism evidence="6 7">
    <name type="scientific">Aspergillus ibericus CBS 121593</name>
    <dbReference type="NCBI Taxonomy" id="1448316"/>
    <lineage>
        <taxon>Eukaryota</taxon>
        <taxon>Fungi</taxon>
        <taxon>Dikarya</taxon>
        <taxon>Ascomycota</taxon>
        <taxon>Pezizomycotina</taxon>
        <taxon>Eurotiomycetes</taxon>
        <taxon>Eurotiomycetidae</taxon>
        <taxon>Eurotiales</taxon>
        <taxon>Aspergillaceae</taxon>
        <taxon>Aspergillus</taxon>
        <taxon>Aspergillus subgen. Circumdati</taxon>
    </lineage>
</organism>
<name>A0A395HBA9_9EURO</name>
<keyword evidence="7" id="KW-1185">Reference proteome</keyword>
<evidence type="ECO:0000313" key="6">
    <source>
        <dbReference type="EMBL" id="RAL03494.1"/>
    </source>
</evidence>
<dbReference type="SUPFAM" id="SSF51905">
    <property type="entry name" value="FAD/NAD(P)-binding domain"/>
    <property type="match status" value="1"/>
</dbReference>
<sequence length="511" mass="57264">MAFSEPKIPFNEVIIIGAGFSGLAMACQLKRKLGCDDFAVFDRASGYGGAWHANKYPGCGVDIPAALYSLSFAPKTDFSCFFPKQHEILHYINSVVEDHQLMSNFTGHTEWVGASWQESSKTWHVNLKDLHTGQEFTRECRILISAVGALSMPNNSSIPGAERFKGDVIHTANWDRSVSLRDKRVVVIGNGASATQVIPAIAKDAREITQFIRTPQLYLPGQNTTISNLWQSAYKYVPGLLVLVRIVIFLYLETATLQFRRNRTGANMRDQQFLVSRRYILDNAPEKYWPLLISTTEAGCKKRRVFDNDGYIHCLNRDNVHLIKDPVVEITESSVVTQSGQTYPADVIILGTGFSLAHFDTSITGCQGITRAEHWQSLGGIKAFNTIALSGFPNMFYVLGPNSGTGHTSTIYAIESYVDLIIRVIEPILKKKASSVQVKASSEQVYSKKIEQALQKTVYNNACPSWFIDKKTGTNWAIYPWSSFWMWYTTRAAGLDDWILEVRVSRVLNKN</sequence>
<dbReference type="InterPro" id="IPR051209">
    <property type="entry name" value="FAD-bind_Monooxygenase_sf"/>
</dbReference>
<proteinExistence type="inferred from homology"/>
<evidence type="ECO:0000256" key="4">
    <source>
        <dbReference type="ARBA" id="ARBA00022827"/>
    </source>
</evidence>
<dbReference type="GO" id="GO:0050660">
    <property type="term" value="F:flavin adenine dinucleotide binding"/>
    <property type="evidence" value="ECO:0007669"/>
    <property type="project" value="InterPro"/>
</dbReference>
<evidence type="ECO:0000256" key="2">
    <source>
        <dbReference type="ARBA" id="ARBA00010139"/>
    </source>
</evidence>
<evidence type="ECO:0000313" key="7">
    <source>
        <dbReference type="Proteomes" id="UP000249402"/>
    </source>
</evidence>
<keyword evidence="4" id="KW-0274">FAD</keyword>
<dbReference type="InterPro" id="IPR036188">
    <property type="entry name" value="FAD/NAD-bd_sf"/>
</dbReference>
<dbReference type="PROSITE" id="PS51257">
    <property type="entry name" value="PROKAR_LIPOPROTEIN"/>
    <property type="match status" value="1"/>
</dbReference>
<dbReference type="Proteomes" id="UP000249402">
    <property type="component" value="Unassembled WGS sequence"/>
</dbReference>
<dbReference type="OrthoDB" id="74360at2759"/>
<keyword evidence="5" id="KW-0560">Oxidoreductase</keyword>
<dbReference type="InterPro" id="IPR020946">
    <property type="entry name" value="Flavin_mOase-like"/>
</dbReference>
<evidence type="ECO:0000256" key="1">
    <source>
        <dbReference type="ARBA" id="ARBA00001974"/>
    </source>
</evidence>
<comment type="cofactor">
    <cofactor evidence="1">
        <name>FAD</name>
        <dbReference type="ChEBI" id="CHEBI:57692"/>
    </cofactor>
</comment>
<dbReference type="PANTHER" id="PTHR42877:SF5">
    <property type="entry name" value="L-ORNITHINE N(5)-MONOOXYGENASE-RELATED"/>
    <property type="match status" value="1"/>
</dbReference>
<accession>A0A395HBA9</accession>
<reference evidence="6 7" key="1">
    <citation type="submission" date="2018-02" db="EMBL/GenBank/DDBJ databases">
        <title>The genomes of Aspergillus section Nigri reveals drivers in fungal speciation.</title>
        <authorList>
            <consortium name="DOE Joint Genome Institute"/>
            <person name="Vesth T.C."/>
            <person name="Nybo J."/>
            <person name="Theobald S."/>
            <person name="Brandl J."/>
            <person name="Frisvad J.C."/>
            <person name="Nielsen K.F."/>
            <person name="Lyhne E.K."/>
            <person name="Kogle M.E."/>
            <person name="Kuo A."/>
            <person name="Riley R."/>
            <person name="Clum A."/>
            <person name="Nolan M."/>
            <person name="Lipzen A."/>
            <person name="Salamov A."/>
            <person name="Henrissat B."/>
            <person name="Wiebenga A."/>
            <person name="De vries R.P."/>
            <person name="Grigoriev I.V."/>
            <person name="Mortensen U.H."/>
            <person name="Andersen M.R."/>
            <person name="Baker S.E."/>
        </authorList>
    </citation>
    <scope>NUCLEOTIDE SEQUENCE [LARGE SCALE GENOMIC DNA]</scope>
    <source>
        <strain evidence="6 7">CBS 121593</strain>
    </source>
</reference>
<dbReference type="PANTHER" id="PTHR42877">
    <property type="entry name" value="L-ORNITHINE N(5)-MONOOXYGENASE-RELATED"/>
    <property type="match status" value="1"/>
</dbReference>
<gene>
    <name evidence="6" type="ORF">BO80DRAFT_349484</name>
</gene>
<dbReference type="GO" id="GO:0050661">
    <property type="term" value="F:NADP binding"/>
    <property type="evidence" value="ECO:0007669"/>
    <property type="project" value="InterPro"/>
</dbReference>
<keyword evidence="3" id="KW-0285">Flavoprotein</keyword>
<evidence type="ECO:0000256" key="3">
    <source>
        <dbReference type="ARBA" id="ARBA00022630"/>
    </source>
</evidence>
<dbReference type="RefSeq" id="XP_025577821.1">
    <property type="nucleotide sequence ID" value="XM_025715506.1"/>
</dbReference>
<dbReference type="AlphaFoldDB" id="A0A395HBA9"/>
<dbReference type="STRING" id="1448316.A0A395HBA9"/>
<dbReference type="VEuPathDB" id="FungiDB:BO80DRAFT_349484"/>
<dbReference type="GeneID" id="37220371"/>
<evidence type="ECO:0000256" key="5">
    <source>
        <dbReference type="ARBA" id="ARBA00023002"/>
    </source>
</evidence>
<dbReference type="EMBL" id="KZ824427">
    <property type="protein sequence ID" value="RAL03494.1"/>
    <property type="molecule type" value="Genomic_DNA"/>
</dbReference>
<protein>
    <submittedName>
        <fullName evidence="6">FAD/NAD(P)-binding domain-containing protein</fullName>
    </submittedName>
</protein>
<dbReference type="GO" id="GO:0004499">
    <property type="term" value="F:N,N-dimethylaniline monooxygenase activity"/>
    <property type="evidence" value="ECO:0007669"/>
    <property type="project" value="InterPro"/>
</dbReference>